<organism evidence="3 4">
    <name type="scientific">Flavobacterium suncheonense GH29-5 = DSM 17707</name>
    <dbReference type="NCBI Taxonomy" id="1121899"/>
    <lineage>
        <taxon>Bacteria</taxon>
        <taxon>Pseudomonadati</taxon>
        <taxon>Bacteroidota</taxon>
        <taxon>Flavobacteriia</taxon>
        <taxon>Flavobacteriales</taxon>
        <taxon>Flavobacteriaceae</taxon>
        <taxon>Flavobacterium</taxon>
    </lineage>
</organism>
<dbReference type="SUPFAM" id="SSF82171">
    <property type="entry name" value="DPP6 N-terminal domain-like"/>
    <property type="match status" value="1"/>
</dbReference>
<dbReference type="eggNOG" id="COG1506">
    <property type="taxonomic scope" value="Bacteria"/>
</dbReference>
<dbReference type="Pfam" id="PF00326">
    <property type="entry name" value="Peptidase_S9"/>
    <property type="match status" value="1"/>
</dbReference>
<dbReference type="GO" id="GO:0004252">
    <property type="term" value="F:serine-type endopeptidase activity"/>
    <property type="evidence" value="ECO:0007669"/>
    <property type="project" value="TreeGrafter"/>
</dbReference>
<dbReference type="AlphaFoldDB" id="A0A0A2MQN4"/>
<feature type="domain" description="Peptidase S9 prolyl oligopeptidase catalytic" evidence="2">
    <location>
        <begin position="663"/>
        <end position="838"/>
    </location>
</feature>
<keyword evidence="4" id="KW-1185">Reference proteome</keyword>
<dbReference type="GO" id="GO:0006508">
    <property type="term" value="P:proteolysis"/>
    <property type="evidence" value="ECO:0007669"/>
    <property type="project" value="InterPro"/>
</dbReference>
<protein>
    <recommendedName>
        <fullName evidence="2">Peptidase S9 prolyl oligopeptidase catalytic domain-containing protein</fullName>
    </recommendedName>
</protein>
<dbReference type="InterPro" id="IPR001375">
    <property type="entry name" value="Peptidase_S9_cat"/>
</dbReference>
<gene>
    <name evidence="3" type="ORF">Q764_00150</name>
</gene>
<proteinExistence type="predicted"/>
<dbReference type="STRING" id="1121899.GCA_000430025_00905"/>
<evidence type="ECO:0000256" key="1">
    <source>
        <dbReference type="ARBA" id="ARBA00022801"/>
    </source>
</evidence>
<keyword evidence="1" id="KW-0378">Hydrolase</keyword>
<dbReference type="Proteomes" id="UP000030121">
    <property type="component" value="Unassembled WGS sequence"/>
</dbReference>
<dbReference type="InterPro" id="IPR029058">
    <property type="entry name" value="AB_hydrolase_fold"/>
</dbReference>
<dbReference type="PANTHER" id="PTHR42776:SF27">
    <property type="entry name" value="DIPEPTIDYL PEPTIDASE FAMILY MEMBER 6"/>
    <property type="match status" value="1"/>
</dbReference>
<sequence>MGQVATKIPLTGKDYHLWGTLQTRALSDNGNWVSYSMSYPSGADTLFVLSTKTQRKYVLPKALDSRFIQENIFAYRKNNSLILLNLSNGTETGITNVFNYRITANENYLITEEPVANESKKLCIRNLQGKLLQSIDEADKYVWNEAKTKILCTTTGSMPSVTIISLVTKPQVKLVCQNANTVYSALTWQENGEDVVFYRTSTKSDKQSEVVYLNSKENKYYSLNETGSGFPKNFRIDTNSNIALKLSTDGSKVFFGIQSILEKPDKENFEGVEIWNANDKIIYPERKLKASVGNTQLLAVWWPKTGKVSVITSEEESWIMLTGNQQYAITANPMQYEPEYKLFADRDFYLTELASGNKIKLLEKQSGQQEMIRVQPNGKYIVYFREGNWWSYDTNLNKHRNITKQLQSDWDNRKTDPGAQLNVWGLAGFTSDYKSVLLYDYYDVWLIDLEGKKSYRLTKGKETKTRFRIKVSPTSYTNYSGLPDALIDLKDTQILTALNLYDGSNGFHELRPNKSIISLVTEQGAAGRLLLSKNDQAFVYETQKFDVPPSLMFKVRNEVNHKIIYKSNPHHDKYFWGKSEMIHYKAPSGNELNGALFYPANYKPGQKYPMIVWIYDTVSRELNQYVNPTLNNPIGLNITNFTSKGYFVLLPDIEFQKGSPGKSALDCVTTAVNKVIDMGYTEQGKIGLKGQSFGAYETNYIISQTNLFSAAVSGAGVSDVARHYFTLNKEDNKIDAWRYENQQYRMGKSFFENPQGYLDNSPLMQAAGINTPLLTWAGLQDENVLPKQALTFYIALRRLNKKHIMLRYPNDGHIFVNGKNQIDLTNRIQQWFDHFLKKEPAAAWIQKGTE</sequence>
<comment type="caution">
    <text evidence="3">The sequence shown here is derived from an EMBL/GenBank/DDBJ whole genome shotgun (WGS) entry which is preliminary data.</text>
</comment>
<name>A0A0A2MQN4_9FLAO</name>
<dbReference type="Gene3D" id="3.40.50.1820">
    <property type="entry name" value="alpha/beta hydrolase"/>
    <property type="match status" value="1"/>
</dbReference>
<evidence type="ECO:0000259" key="2">
    <source>
        <dbReference type="Pfam" id="PF00326"/>
    </source>
</evidence>
<reference evidence="3 4" key="1">
    <citation type="submission" date="2013-09" db="EMBL/GenBank/DDBJ databases">
        <authorList>
            <person name="Zeng Z."/>
            <person name="Chen C."/>
        </authorList>
    </citation>
    <scope>NUCLEOTIDE SEQUENCE [LARGE SCALE GENOMIC DNA]</scope>
    <source>
        <strain evidence="3 4">GH29-5</strain>
    </source>
</reference>
<evidence type="ECO:0000313" key="4">
    <source>
        <dbReference type="Proteomes" id="UP000030121"/>
    </source>
</evidence>
<dbReference type="SUPFAM" id="SSF53474">
    <property type="entry name" value="alpha/beta-Hydrolases"/>
    <property type="match status" value="1"/>
</dbReference>
<dbReference type="EMBL" id="JRLW01000001">
    <property type="protein sequence ID" value="KGO90570.1"/>
    <property type="molecule type" value="Genomic_DNA"/>
</dbReference>
<dbReference type="PANTHER" id="PTHR42776">
    <property type="entry name" value="SERINE PEPTIDASE S9 FAMILY MEMBER"/>
    <property type="match status" value="1"/>
</dbReference>
<evidence type="ECO:0000313" key="3">
    <source>
        <dbReference type="EMBL" id="KGO90570.1"/>
    </source>
</evidence>
<accession>A0A0A2MQN4</accession>